<reference evidence="9 10" key="1">
    <citation type="submission" date="2024-06" db="EMBL/GenBank/DDBJ databases">
        <authorList>
            <person name="Pan Q."/>
            <person name="Wen M."/>
            <person name="Jouanno E."/>
            <person name="Zahm M."/>
            <person name="Klopp C."/>
            <person name="Cabau C."/>
            <person name="Louis A."/>
            <person name="Berthelot C."/>
            <person name="Parey E."/>
            <person name="Roest Crollius H."/>
            <person name="Montfort J."/>
            <person name="Robinson-Rechavi M."/>
            <person name="Bouchez O."/>
            <person name="Lampietro C."/>
            <person name="Lopez Roques C."/>
            <person name="Donnadieu C."/>
            <person name="Postlethwait J."/>
            <person name="Bobe J."/>
            <person name="Verreycken H."/>
            <person name="Guiguen Y."/>
        </authorList>
    </citation>
    <scope>NUCLEOTIDE SEQUENCE [LARGE SCALE GENOMIC DNA]</scope>
    <source>
        <strain evidence="9">Up_M1</strain>
        <tissue evidence="9">Testis</tissue>
    </source>
</reference>
<sequence>MLWPILRQWMAMYFCSAALAQYSSDQCSWRGSGLTHESRSRDVEQVYLRCSQGSLEWLYPTGALIINLRPNTQSLSGVSSSLHACIKPQAGSRGAHIYLERGGQLRLLMAEKEQGQVKCFSLTEGALFVEAVSQTNISRRITAFQYELVTDYSPGIHTHTGPCTLCTDTQILMAVCTSDFVGRGSIDGTDTPSSSNSSIDVLLSRLFRQKTRVFSWGGASGKGWSGHLNTHSQCWLQSGEEFLFMGAVRFGEAWLGCAPHYHYFLKLYQNALETGSNPCHIDTD</sequence>
<evidence type="ECO:0000256" key="3">
    <source>
        <dbReference type="ARBA" id="ARBA00016272"/>
    </source>
</evidence>
<proteinExistence type="inferred from homology"/>
<dbReference type="Proteomes" id="UP001557470">
    <property type="component" value="Unassembled WGS sequence"/>
</dbReference>
<comment type="subcellular location">
    <subcellularLocation>
        <location evidence="1">Secreted</location>
    </subcellularLocation>
</comment>
<dbReference type="PANTHER" id="PTHR28593">
    <property type="entry name" value="METEORIN-LIKE PROTEIN"/>
    <property type="match status" value="1"/>
</dbReference>
<organism evidence="9 10">
    <name type="scientific">Umbra pygmaea</name>
    <name type="common">Eastern mudminnow</name>
    <dbReference type="NCBI Taxonomy" id="75934"/>
    <lineage>
        <taxon>Eukaryota</taxon>
        <taxon>Metazoa</taxon>
        <taxon>Chordata</taxon>
        <taxon>Craniata</taxon>
        <taxon>Vertebrata</taxon>
        <taxon>Euteleostomi</taxon>
        <taxon>Actinopterygii</taxon>
        <taxon>Neopterygii</taxon>
        <taxon>Teleostei</taxon>
        <taxon>Protacanthopterygii</taxon>
        <taxon>Esociformes</taxon>
        <taxon>Umbridae</taxon>
        <taxon>Umbra</taxon>
    </lineage>
</organism>
<feature type="chain" id="PRO_5044761962" description="Meteorin-like protein" evidence="8">
    <location>
        <begin position="21"/>
        <end position="284"/>
    </location>
</feature>
<gene>
    <name evidence="9" type="ORF">UPYG_G00052180</name>
</gene>
<evidence type="ECO:0000256" key="6">
    <source>
        <dbReference type="ARBA" id="ARBA00022729"/>
    </source>
</evidence>
<evidence type="ECO:0000256" key="7">
    <source>
        <dbReference type="ARBA" id="ARBA00023157"/>
    </source>
</evidence>
<evidence type="ECO:0000256" key="1">
    <source>
        <dbReference type="ARBA" id="ARBA00004613"/>
    </source>
</evidence>
<keyword evidence="6 8" id="KW-0732">Signal</keyword>
<evidence type="ECO:0000256" key="8">
    <source>
        <dbReference type="SAM" id="SignalP"/>
    </source>
</evidence>
<keyword evidence="7" id="KW-1015">Disulfide bond</keyword>
<dbReference type="PANTHER" id="PTHR28593:SF1">
    <property type="entry name" value="METEORIN-LIKE PROTEIN"/>
    <property type="match status" value="1"/>
</dbReference>
<protein>
    <recommendedName>
        <fullName evidence="3">Meteorin-like protein</fullName>
    </recommendedName>
</protein>
<dbReference type="InterPro" id="IPR051998">
    <property type="entry name" value="Meteorin-like"/>
</dbReference>
<evidence type="ECO:0000256" key="4">
    <source>
        <dbReference type="ARBA" id="ARBA00022525"/>
    </source>
</evidence>
<keyword evidence="10" id="KW-1185">Reference proteome</keyword>
<evidence type="ECO:0000256" key="5">
    <source>
        <dbReference type="ARBA" id="ARBA00022702"/>
    </source>
</evidence>
<dbReference type="EMBL" id="JAGEUA010000002">
    <property type="protein sequence ID" value="KAL1004917.1"/>
    <property type="molecule type" value="Genomic_DNA"/>
</dbReference>
<evidence type="ECO:0000313" key="9">
    <source>
        <dbReference type="EMBL" id="KAL1004917.1"/>
    </source>
</evidence>
<accession>A0ABD0XWV0</accession>
<dbReference type="AlphaFoldDB" id="A0ABD0XWV0"/>
<feature type="signal peptide" evidence="8">
    <location>
        <begin position="1"/>
        <end position="20"/>
    </location>
</feature>
<evidence type="ECO:0000256" key="2">
    <source>
        <dbReference type="ARBA" id="ARBA00005669"/>
    </source>
</evidence>
<evidence type="ECO:0000313" key="10">
    <source>
        <dbReference type="Proteomes" id="UP001557470"/>
    </source>
</evidence>
<keyword evidence="4" id="KW-0964">Secreted</keyword>
<keyword evidence="5" id="KW-0372">Hormone</keyword>
<comment type="similarity">
    <text evidence="2">Belongs to the meteorin family.</text>
</comment>
<comment type="caution">
    <text evidence="9">The sequence shown here is derived from an EMBL/GenBank/DDBJ whole genome shotgun (WGS) entry which is preliminary data.</text>
</comment>
<dbReference type="GO" id="GO:0005576">
    <property type="term" value="C:extracellular region"/>
    <property type="evidence" value="ECO:0007669"/>
    <property type="project" value="UniProtKB-SubCell"/>
</dbReference>
<name>A0ABD0XWV0_UMBPY</name>
<dbReference type="GO" id="GO:0005179">
    <property type="term" value="F:hormone activity"/>
    <property type="evidence" value="ECO:0007669"/>
    <property type="project" value="UniProtKB-KW"/>
</dbReference>